<comment type="caution">
    <text evidence="2">The sequence shown here is derived from an EMBL/GenBank/DDBJ whole genome shotgun (WGS) entry which is preliminary data.</text>
</comment>
<feature type="compositionally biased region" description="Basic and acidic residues" evidence="1">
    <location>
        <begin position="14"/>
        <end position="27"/>
    </location>
</feature>
<feature type="region of interest" description="Disordered" evidence="1">
    <location>
        <begin position="1"/>
        <end position="41"/>
    </location>
</feature>
<proteinExistence type="predicted"/>
<accession>A0ABQ4SZU2</accession>
<dbReference type="EMBL" id="BPQR01000058">
    <property type="protein sequence ID" value="GJE08008.1"/>
    <property type="molecule type" value="Genomic_DNA"/>
</dbReference>
<dbReference type="Proteomes" id="UP001055102">
    <property type="component" value="Unassembled WGS sequence"/>
</dbReference>
<organism evidence="2 3">
    <name type="scientific">Methylobacterium jeotgali</name>
    <dbReference type="NCBI Taxonomy" id="381630"/>
    <lineage>
        <taxon>Bacteria</taxon>
        <taxon>Pseudomonadati</taxon>
        <taxon>Pseudomonadota</taxon>
        <taxon>Alphaproteobacteria</taxon>
        <taxon>Hyphomicrobiales</taxon>
        <taxon>Methylobacteriaceae</taxon>
        <taxon>Methylobacterium</taxon>
    </lineage>
</organism>
<reference evidence="2" key="2">
    <citation type="submission" date="2021-08" db="EMBL/GenBank/DDBJ databases">
        <authorList>
            <person name="Tani A."/>
            <person name="Ola A."/>
            <person name="Ogura Y."/>
            <person name="Katsura K."/>
            <person name="Hayashi T."/>
        </authorList>
    </citation>
    <scope>NUCLEOTIDE SEQUENCE</scope>
    <source>
        <strain evidence="2">LMG 23639</strain>
    </source>
</reference>
<sequence length="109" mass="12338">MVEQQLRSLGLRLRAPERPPELPDDVRTPTGRPPAARVGWEGRLMAQKPVGEPWEAKHRAAVSLARQRYDAGTHYMATHVTKDGWQQLYSWPRQTPAAPQAYFNRPGVA</sequence>
<name>A0ABQ4SZU2_9HYPH</name>
<evidence type="ECO:0000313" key="3">
    <source>
        <dbReference type="Proteomes" id="UP001055102"/>
    </source>
</evidence>
<gene>
    <name evidence="2" type="ORF">AOPFMNJM_3340</name>
</gene>
<evidence type="ECO:0000313" key="2">
    <source>
        <dbReference type="EMBL" id="GJE08008.1"/>
    </source>
</evidence>
<reference evidence="2" key="1">
    <citation type="journal article" date="2021" name="Front. Microbiol.">
        <title>Comprehensive Comparative Genomics and Phenotyping of Methylobacterium Species.</title>
        <authorList>
            <person name="Alessa O."/>
            <person name="Ogura Y."/>
            <person name="Fujitani Y."/>
            <person name="Takami H."/>
            <person name="Hayashi T."/>
            <person name="Sahin N."/>
            <person name="Tani A."/>
        </authorList>
    </citation>
    <scope>NUCLEOTIDE SEQUENCE</scope>
    <source>
        <strain evidence="2">LMG 23639</strain>
    </source>
</reference>
<evidence type="ECO:0000256" key="1">
    <source>
        <dbReference type="SAM" id="MobiDB-lite"/>
    </source>
</evidence>
<keyword evidence="3" id="KW-1185">Reference proteome</keyword>
<protein>
    <submittedName>
        <fullName evidence="2">Uncharacterized protein</fullName>
    </submittedName>
</protein>